<name>A0ABU6ZCR3_9FABA</name>
<organism evidence="1 2">
    <name type="scientific">Stylosanthes scabra</name>
    <dbReference type="NCBI Taxonomy" id="79078"/>
    <lineage>
        <taxon>Eukaryota</taxon>
        <taxon>Viridiplantae</taxon>
        <taxon>Streptophyta</taxon>
        <taxon>Embryophyta</taxon>
        <taxon>Tracheophyta</taxon>
        <taxon>Spermatophyta</taxon>
        <taxon>Magnoliopsida</taxon>
        <taxon>eudicotyledons</taxon>
        <taxon>Gunneridae</taxon>
        <taxon>Pentapetalae</taxon>
        <taxon>rosids</taxon>
        <taxon>fabids</taxon>
        <taxon>Fabales</taxon>
        <taxon>Fabaceae</taxon>
        <taxon>Papilionoideae</taxon>
        <taxon>50 kb inversion clade</taxon>
        <taxon>dalbergioids sensu lato</taxon>
        <taxon>Dalbergieae</taxon>
        <taxon>Pterocarpus clade</taxon>
        <taxon>Stylosanthes</taxon>
    </lineage>
</organism>
<proteinExistence type="predicted"/>
<comment type="caution">
    <text evidence="1">The sequence shown here is derived from an EMBL/GenBank/DDBJ whole genome shotgun (WGS) entry which is preliminary data.</text>
</comment>
<sequence length="68" mass="7317">VEIGFTPTGQTTQSMNALGSHQLIVPGMLLIRLASVEATKPRGTHHDKGLDDTDVLGLKITFPVQLHN</sequence>
<evidence type="ECO:0000313" key="2">
    <source>
        <dbReference type="Proteomes" id="UP001341840"/>
    </source>
</evidence>
<gene>
    <name evidence="1" type="ORF">PIB30_037799</name>
</gene>
<keyword evidence="2" id="KW-1185">Reference proteome</keyword>
<dbReference type="Proteomes" id="UP001341840">
    <property type="component" value="Unassembled WGS sequence"/>
</dbReference>
<accession>A0ABU6ZCR3</accession>
<evidence type="ECO:0000313" key="1">
    <source>
        <dbReference type="EMBL" id="MED6219653.1"/>
    </source>
</evidence>
<dbReference type="EMBL" id="JASCZI010272052">
    <property type="protein sequence ID" value="MED6219653.1"/>
    <property type="molecule type" value="Genomic_DNA"/>
</dbReference>
<reference evidence="1 2" key="1">
    <citation type="journal article" date="2023" name="Plants (Basel)">
        <title>Bridging the Gap: Combining Genomics and Transcriptomics Approaches to Understand Stylosanthes scabra, an Orphan Legume from the Brazilian Caatinga.</title>
        <authorList>
            <person name="Ferreira-Neto J.R.C."/>
            <person name="da Silva M.D."/>
            <person name="Binneck E."/>
            <person name="de Melo N.F."/>
            <person name="da Silva R.H."/>
            <person name="de Melo A.L.T.M."/>
            <person name="Pandolfi V."/>
            <person name="Bustamante F.O."/>
            <person name="Brasileiro-Vidal A.C."/>
            <person name="Benko-Iseppon A.M."/>
        </authorList>
    </citation>
    <scope>NUCLEOTIDE SEQUENCE [LARGE SCALE GENOMIC DNA]</scope>
    <source>
        <tissue evidence="1">Leaves</tissue>
    </source>
</reference>
<protein>
    <submittedName>
        <fullName evidence="1">Uncharacterized protein</fullName>
    </submittedName>
</protein>
<feature type="non-terminal residue" evidence="1">
    <location>
        <position position="1"/>
    </location>
</feature>